<evidence type="ECO:0000313" key="1">
    <source>
        <dbReference type="EMBL" id="KAG3183536.1"/>
    </source>
</evidence>
<name>A0A8T1H014_9STRA</name>
<reference evidence="1" key="1">
    <citation type="submission" date="2018-05" db="EMBL/GenBank/DDBJ databases">
        <title>Effector identification in a new, highly contiguous assembly of the strawberry crown rot pathogen Phytophthora cactorum.</title>
        <authorList>
            <person name="Armitage A.D."/>
            <person name="Nellist C.F."/>
            <person name="Bates H."/>
            <person name="Vickerstaff R.J."/>
            <person name="Harrison R.J."/>
        </authorList>
    </citation>
    <scope>NUCLEOTIDE SEQUENCE</scope>
    <source>
        <strain evidence="1">P421</strain>
    </source>
</reference>
<dbReference type="EMBL" id="RCMV01005719">
    <property type="protein sequence ID" value="KAG3183536.1"/>
    <property type="molecule type" value="Genomic_DNA"/>
</dbReference>
<organism evidence="1 2">
    <name type="scientific">Phytophthora cactorum</name>
    <dbReference type="NCBI Taxonomy" id="29920"/>
    <lineage>
        <taxon>Eukaryota</taxon>
        <taxon>Sar</taxon>
        <taxon>Stramenopiles</taxon>
        <taxon>Oomycota</taxon>
        <taxon>Peronosporomycetes</taxon>
        <taxon>Peronosporales</taxon>
        <taxon>Peronosporaceae</taxon>
        <taxon>Phytophthora</taxon>
    </lineage>
</organism>
<protein>
    <submittedName>
        <fullName evidence="1">Uncharacterized protein</fullName>
    </submittedName>
</protein>
<accession>A0A8T1H014</accession>
<sequence>MPLGGRVYR</sequence>
<feature type="non-terminal residue" evidence="1">
    <location>
        <position position="1"/>
    </location>
</feature>
<comment type="caution">
    <text evidence="1">The sequence shown here is derived from an EMBL/GenBank/DDBJ whole genome shotgun (WGS) entry which is preliminary data.</text>
</comment>
<dbReference type="Proteomes" id="UP000760860">
    <property type="component" value="Unassembled WGS sequence"/>
</dbReference>
<proteinExistence type="predicted"/>
<evidence type="ECO:0000313" key="2">
    <source>
        <dbReference type="Proteomes" id="UP000760860"/>
    </source>
</evidence>
<gene>
    <name evidence="1" type="ORF">PC129_g25333</name>
</gene>